<feature type="region of interest" description="Disordered" evidence="1">
    <location>
        <begin position="35"/>
        <end position="54"/>
    </location>
</feature>
<evidence type="ECO:0000313" key="3">
    <source>
        <dbReference type="Proteomes" id="UP000241639"/>
    </source>
</evidence>
<dbReference type="Proteomes" id="UP000241639">
    <property type="component" value="Unassembled WGS sequence"/>
</dbReference>
<organism evidence="2 3">
    <name type="scientific">Desmospora activa DSM 45169</name>
    <dbReference type="NCBI Taxonomy" id="1121389"/>
    <lineage>
        <taxon>Bacteria</taxon>
        <taxon>Bacillati</taxon>
        <taxon>Bacillota</taxon>
        <taxon>Bacilli</taxon>
        <taxon>Bacillales</taxon>
        <taxon>Thermoactinomycetaceae</taxon>
        <taxon>Desmospora</taxon>
    </lineage>
</organism>
<comment type="caution">
    <text evidence="2">The sequence shown here is derived from an EMBL/GenBank/DDBJ whole genome shotgun (WGS) entry which is preliminary data.</text>
</comment>
<gene>
    <name evidence="2" type="ORF">C8J48_0640</name>
</gene>
<reference evidence="2 3" key="1">
    <citation type="submission" date="2018-04" db="EMBL/GenBank/DDBJ databases">
        <title>Genomic Encyclopedia of Archaeal and Bacterial Type Strains, Phase II (KMG-II): from individual species to whole genera.</title>
        <authorList>
            <person name="Goeker M."/>
        </authorList>
    </citation>
    <scope>NUCLEOTIDE SEQUENCE [LARGE SCALE GENOMIC DNA]</scope>
    <source>
        <strain evidence="2 3">DSM 45169</strain>
    </source>
</reference>
<name>A0A2T4Z853_9BACL</name>
<accession>A0A2T4Z853</accession>
<proteinExistence type="predicted"/>
<feature type="compositionally biased region" description="Polar residues" evidence="1">
    <location>
        <begin position="44"/>
        <end position="54"/>
    </location>
</feature>
<evidence type="ECO:0000313" key="2">
    <source>
        <dbReference type="EMBL" id="PTM58068.1"/>
    </source>
</evidence>
<dbReference type="EMBL" id="PZZP01000001">
    <property type="protein sequence ID" value="PTM58068.1"/>
    <property type="molecule type" value="Genomic_DNA"/>
</dbReference>
<protein>
    <submittedName>
        <fullName evidence="2">Uncharacterized protein</fullName>
    </submittedName>
</protein>
<sequence>MKVTRILKVKVGEWLRLPWWDRWVLLLRKRASNRDFPQQKKGESGSTINPIEKP</sequence>
<keyword evidence="3" id="KW-1185">Reference proteome</keyword>
<dbReference type="AlphaFoldDB" id="A0A2T4Z853"/>
<evidence type="ECO:0000256" key="1">
    <source>
        <dbReference type="SAM" id="MobiDB-lite"/>
    </source>
</evidence>